<proteinExistence type="predicted"/>
<organism evidence="1 2">
    <name type="scientific">Floridaenema aerugineum BLCC-F46</name>
    <dbReference type="NCBI Taxonomy" id="3153654"/>
    <lineage>
        <taxon>Bacteria</taxon>
        <taxon>Bacillati</taxon>
        <taxon>Cyanobacteriota</taxon>
        <taxon>Cyanophyceae</taxon>
        <taxon>Oscillatoriophycideae</taxon>
        <taxon>Aerosakkonematales</taxon>
        <taxon>Aerosakkonemataceae</taxon>
        <taxon>Floridanema</taxon>
        <taxon>Floridanema aerugineum</taxon>
    </lineage>
</organism>
<name>A0ABV4X4X3_9CYAN</name>
<dbReference type="RefSeq" id="WP_413270901.1">
    <property type="nucleotide sequence ID" value="NZ_JBHFNQ010000103.1"/>
</dbReference>
<comment type="caution">
    <text evidence="1">The sequence shown here is derived from an EMBL/GenBank/DDBJ whole genome shotgun (WGS) entry which is preliminary data.</text>
</comment>
<dbReference type="Proteomes" id="UP001576774">
    <property type="component" value="Unassembled WGS sequence"/>
</dbReference>
<dbReference type="EMBL" id="JBHFNQ010000103">
    <property type="protein sequence ID" value="MFB2877808.1"/>
    <property type="molecule type" value="Genomic_DNA"/>
</dbReference>
<keyword evidence="2" id="KW-1185">Reference proteome</keyword>
<evidence type="ECO:0000313" key="1">
    <source>
        <dbReference type="EMBL" id="MFB2877808.1"/>
    </source>
</evidence>
<reference evidence="1 2" key="1">
    <citation type="submission" date="2024-09" db="EMBL/GenBank/DDBJ databases">
        <title>Floridaenema gen nov. (Aerosakkonemataceae, Aerosakkonematales ord. nov., Cyanobacteria) from benthic tropical and subtropical fresh waters, with the description of four new species.</title>
        <authorList>
            <person name="Moretto J.A."/>
            <person name="Berthold D.E."/>
            <person name="Lefler F.W."/>
            <person name="Huang I.-S."/>
            <person name="Laughinghouse H. IV."/>
        </authorList>
    </citation>
    <scope>NUCLEOTIDE SEQUENCE [LARGE SCALE GENOMIC DNA]</scope>
    <source>
        <strain evidence="1 2">BLCC-F46</strain>
    </source>
</reference>
<evidence type="ECO:0000313" key="2">
    <source>
        <dbReference type="Proteomes" id="UP001576774"/>
    </source>
</evidence>
<sequence length="165" mass="18896">MREQDSKTIRAFLIVLSQLESPLDESLQKQLYQLGEELATDEEASVGNLRKLIYQNEFLKNLYEPALKALQLAYQAQPRNKCIIKSTNSEPEEENRELENFILPTDSLKLIQHIFQSQDSVNATKNIENQLQLSAEITPPPPTSCESSSANAENIYQYAWVYIFV</sequence>
<protein>
    <submittedName>
        <fullName evidence="1">Uncharacterized protein</fullName>
    </submittedName>
</protein>
<accession>A0ABV4X4X3</accession>
<gene>
    <name evidence="1" type="ORF">ACE1CC_13215</name>
</gene>